<comment type="caution">
    <text evidence="1">The sequence shown here is derived from an EMBL/GenBank/DDBJ whole genome shotgun (WGS) entry which is preliminary data.</text>
</comment>
<evidence type="ECO:0000313" key="2">
    <source>
        <dbReference type="Proteomes" id="UP000078544"/>
    </source>
</evidence>
<dbReference type="EMBL" id="AZGY01000001">
    <property type="protein sequence ID" value="OAA33201.1"/>
    <property type="molecule type" value="Genomic_DNA"/>
</dbReference>
<accession>A0A166V284</accession>
<gene>
    <name evidence="1" type="ORF">AAL_00666</name>
</gene>
<dbReference type="AlphaFoldDB" id="A0A166V284"/>
<protein>
    <submittedName>
        <fullName evidence="1">Uncharacterized protein</fullName>
    </submittedName>
</protein>
<dbReference type="Proteomes" id="UP000078544">
    <property type="component" value="Unassembled WGS sequence"/>
</dbReference>
<keyword evidence="2" id="KW-1185">Reference proteome</keyword>
<evidence type="ECO:0000313" key="1">
    <source>
        <dbReference type="EMBL" id="OAA33201.1"/>
    </source>
</evidence>
<name>A0A166V284_9HYPO</name>
<sequence length="223" mass="24643">MAASSRTNLVSASPEKQIYLSELLGISNSLETALSERFPPLISMENAHKIIPQILQRQIDREQDGTLTPEKVYAIWDPTAVTPMLLTTVNAKGDSVNAAESRRRFDVRLACCLETDVSKFKYYFWICKEENGQKYLVNLGIQHFLDVRNGDRHLVTRSGMAYAWTGTNYRLKPSALGMGLSAIDLGGGEWGVMTVDIPNRDLAFVAITLDDVGPAEGTQVTSS</sequence>
<reference evidence="1 2" key="1">
    <citation type="journal article" date="2016" name="Genome Biol. Evol.">
        <title>Divergent and convergent evolution of fungal pathogenicity.</title>
        <authorList>
            <person name="Shang Y."/>
            <person name="Xiao G."/>
            <person name="Zheng P."/>
            <person name="Cen K."/>
            <person name="Zhan S."/>
            <person name="Wang C."/>
        </authorList>
    </citation>
    <scope>NUCLEOTIDE SEQUENCE [LARGE SCALE GENOMIC DNA]</scope>
    <source>
        <strain evidence="1 2">RCEF 2490</strain>
    </source>
</reference>
<organism evidence="1 2">
    <name type="scientific">Moelleriella libera RCEF 2490</name>
    <dbReference type="NCBI Taxonomy" id="1081109"/>
    <lineage>
        <taxon>Eukaryota</taxon>
        <taxon>Fungi</taxon>
        <taxon>Dikarya</taxon>
        <taxon>Ascomycota</taxon>
        <taxon>Pezizomycotina</taxon>
        <taxon>Sordariomycetes</taxon>
        <taxon>Hypocreomycetidae</taxon>
        <taxon>Hypocreales</taxon>
        <taxon>Clavicipitaceae</taxon>
        <taxon>Moelleriella</taxon>
    </lineage>
</organism>
<proteinExistence type="predicted"/>